<organism evidence="3 4">
    <name type="scientific">Caldibacillus debilis</name>
    <dbReference type="NCBI Taxonomy" id="301148"/>
    <lineage>
        <taxon>Bacteria</taxon>
        <taxon>Bacillati</taxon>
        <taxon>Bacillota</taxon>
        <taxon>Bacilli</taxon>
        <taxon>Bacillales</taxon>
        <taxon>Bacillaceae</taxon>
        <taxon>Caldibacillus</taxon>
    </lineage>
</organism>
<dbReference type="OrthoDB" id="9806653at2"/>
<dbReference type="EMBL" id="LQYT01000037">
    <property type="protein sequence ID" value="KYD19793.1"/>
    <property type="molecule type" value="Genomic_DNA"/>
</dbReference>
<dbReference type="AlphaFoldDB" id="A0A150M5J4"/>
<feature type="domain" description="Glycosyltransferase subfamily 4-like N-terminal" evidence="2">
    <location>
        <begin position="74"/>
        <end position="186"/>
    </location>
</feature>
<dbReference type="PANTHER" id="PTHR45947">
    <property type="entry name" value="SULFOQUINOVOSYL TRANSFERASE SQD2"/>
    <property type="match status" value="1"/>
</dbReference>
<dbReference type="Gene3D" id="3.40.50.2000">
    <property type="entry name" value="Glycogen Phosphorylase B"/>
    <property type="match status" value="2"/>
</dbReference>
<accession>A0A150M5J4</accession>
<reference evidence="3 4" key="1">
    <citation type="submission" date="2016-01" db="EMBL/GenBank/DDBJ databases">
        <title>Draft Genome Sequences of Seven Thermophilic Sporeformers Isolated from Foods.</title>
        <authorList>
            <person name="Berendsen E.M."/>
            <person name="Wells-Bennik M.H."/>
            <person name="Krawcyk A.O."/>
            <person name="De Jong A."/>
            <person name="Holsappel S."/>
            <person name="Eijlander R.T."/>
            <person name="Kuipers O.P."/>
        </authorList>
    </citation>
    <scope>NUCLEOTIDE SEQUENCE [LARGE SCALE GENOMIC DNA]</scope>
    <source>
        <strain evidence="3 4">B4135</strain>
    </source>
</reference>
<dbReference type="Pfam" id="PF00534">
    <property type="entry name" value="Glycos_transf_1"/>
    <property type="match status" value="1"/>
</dbReference>
<comment type="caution">
    <text evidence="3">The sequence shown here is derived from an EMBL/GenBank/DDBJ whole genome shotgun (WGS) entry which is preliminary data.</text>
</comment>
<dbReference type="RefSeq" id="WP_061568644.1">
    <property type="nucleotide sequence ID" value="NZ_LQYT01000037.1"/>
</dbReference>
<evidence type="ECO:0000313" key="4">
    <source>
        <dbReference type="Proteomes" id="UP000075683"/>
    </source>
</evidence>
<dbReference type="InterPro" id="IPR028098">
    <property type="entry name" value="Glyco_trans_4-like_N"/>
</dbReference>
<gene>
    <name evidence="3" type="ORF">B4135_0692</name>
</gene>
<evidence type="ECO:0000259" key="2">
    <source>
        <dbReference type="Pfam" id="PF13439"/>
    </source>
</evidence>
<dbReference type="GO" id="GO:0016757">
    <property type="term" value="F:glycosyltransferase activity"/>
    <property type="evidence" value="ECO:0007669"/>
    <property type="project" value="InterPro"/>
</dbReference>
<dbReference type="CDD" id="cd03801">
    <property type="entry name" value="GT4_PimA-like"/>
    <property type="match status" value="1"/>
</dbReference>
<dbReference type="STRING" id="301148.B4135_0692"/>
<proteinExistence type="predicted"/>
<dbReference type="SUPFAM" id="SSF53756">
    <property type="entry name" value="UDP-Glycosyltransferase/glycogen phosphorylase"/>
    <property type="match status" value="1"/>
</dbReference>
<dbReference type="Proteomes" id="UP000075683">
    <property type="component" value="Unassembled WGS sequence"/>
</dbReference>
<feature type="domain" description="Glycosyl transferase family 1" evidence="1">
    <location>
        <begin position="191"/>
        <end position="359"/>
    </location>
</feature>
<sequence length="379" mass="44692">MKILHICSYYIGNKLYKKLFGKLSQDRNLIQYVYIPIKNYSLINKNYFEAENVNFYYDNILYKRDRFLYKTKIKKQLKRILDLLKEDINAVDLVHAHTLFSDGGTAYYLKKYRGIKYIVSIRNTDINVFYKYGWHLRSFIKEVLLQAEAVIFISEAYKKKVFELFPKKIINKIEHKVYVIPNGIDDMWLKKEIVKSQQVRDDKIHLIFVGSIDKNKNLKTVLKVLKELNQQMERKYYLHIAGEGPLRKKLESYAIKHGIGSDLKFYGYVNEEDLVLLMDKVDIFVLPSIHETFGISYVEAMSRGVPVIYSKNEGIYGFFEEGQVGFSVNPLSVKDIISAIKSIEKNYHYLSTECINQSKNFSWDKIAKIYKQVYQRSIN</sequence>
<name>A0A150M5J4_9BACI</name>
<evidence type="ECO:0008006" key="5">
    <source>
        <dbReference type="Google" id="ProtNLM"/>
    </source>
</evidence>
<dbReference type="PANTHER" id="PTHR45947:SF3">
    <property type="entry name" value="SULFOQUINOVOSYL TRANSFERASE SQD2"/>
    <property type="match status" value="1"/>
</dbReference>
<dbReference type="InterPro" id="IPR001296">
    <property type="entry name" value="Glyco_trans_1"/>
</dbReference>
<protein>
    <recommendedName>
        <fullName evidence="5">Glycosyltransferase family 1 protein</fullName>
    </recommendedName>
</protein>
<dbReference type="Pfam" id="PF13439">
    <property type="entry name" value="Glyco_transf_4"/>
    <property type="match status" value="1"/>
</dbReference>
<dbReference type="InterPro" id="IPR050194">
    <property type="entry name" value="Glycosyltransferase_grp1"/>
</dbReference>
<dbReference type="PATRIC" id="fig|301148.3.peg.3071"/>
<evidence type="ECO:0000259" key="1">
    <source>
        <dbReference type="Pfam" id="PF00534"/>
    </source>
</evidence>
<evidence type="ECO:0000313" key="3">
    <source>
        <dbReference type="EMBL" id="KYD19793.1"/>
    </source>
</evidence>